<sequence>MNLNWQGYPPTCLSARPKISTSRRSRPFSSGCKQILSAYILINDSYLVV</sequence>
<organism evidence="1">
    <name type="scientific">Siphoviridae sp. ctgN495</name>
    <dbReference type="NCBI Taxonomy" id="2825608"/>
    <lineage>
        <taxon>Viruses</taxon>
        <taxon>Duplodnaviria</taxon>
        <taxon>Heunggongvirae</taxon>
        <taxon>Uroviricota</taxon>
        <taxon>Caudoviricetes</taxon>
    </lineage>
</organism>
<name>A0A8S5UCG1_9CAUD</name>
<reference evidence="1" key="1">
    <citation type="journal article" date="2021" name="Proc. Natl. Acad. Sci. U.S.A.">
        <title>A Catalog of Tens of Thousands of Viruses from Human Metagenomes Reveals Hidden Associations with Chronic Diseases.</title>
        <authorList>
            <person name="Tisza M.J."/>
            <person name="Buck C.B."/>
        </authorList>
    </citation>
    <scope>NUCLEOTIDE SEQUENCE</scope>
    <source>
        <strain evidence="1">CtgN495</strain>
    </source>
</reference>
<proteinExistence type="predicted"/>
<accession>A0A8S5UCG1</accession>
<protein>
    <submittedName>
        <fullName evidence="1">Uncharacterized protein</fullName>
    </submittedName>
</protein>
<evidence type="ECO:0000313" key="1">
    <source>
        <dbReference type="EMBL" id="DAF92160.1"/>
    </source>
</evidence>
<dbReference type="EMBL" id="BK016063">
    <property type="protein sequence ID" value="DAF92160.1"/>
    <property type="molecule type" value="Genomic_DNA"/>
</dbReference>